<gene>
    <name evidence="2" type="ORF">GUK36_42280</name>
</gene>
<accession>A0A6P0DS81</accession>
<dbReference type="EMBL" id="WXXP01000958">
    <property type="protein sequence ID" value="NEK55859.1"/>
    <property type="molecule type" value="Genomic_DNA"/>
</dbReference>
<dbReference type="RefSeq" id="WP_204347887.1">
    <property type="nucleotide sequence ID" value="NZ_WXXP01000958.1"/>
</dbReference>
<evidence type="ECO:0000313" key="3">
    <source>
        <dbReference type="Proteomes" id="UP000471409"/>
    </source>
</evidence>
<organism evidence="2 3">
    <name type="scientific">Rhizobium leguminosarum</name>
    <dbReference type="NCBI Taxonomy" id="384"/>
    <lineage>
        <taxon>Bacteria</taxon>
        <taxon>Pseudomonadati</taxon>
        <taxon>Pseudomonadota</taxon>
        <taxon>Alphaproteobacteria</taxon>
        <taxon>Hyphomicrobiales</taxon>
        <taxon>Rhizobiaceae</taxon>
        <taxon>Rhizobium/Agrobacterium group</taxon>
        <taxon>Rhizobium</taxon>
    </lineage>
</organism>
<dbReference type="Proteomes" id="UP000471409">
    <property type="component" value="Unassembled WGS sequence"/>
</dbReference>
<name>A0A6P0DS81_RHILE</name>
<evidence type="ECO:0000259" key="1">
    <source>
        <dbReference type="Pfam" id="PF10592"/>
    </source>
</evidence>
<protein>
    <submittedName>
        <fullName evidence="2">Abortive phage infection protein</fullName>
    </submittedName>
</protein>
<evidence type="ECO:0000313" key="2">
    <source>
        <dbReference type="EMBL" id="NEK55859.1"/>
    </source>
</evidence>
<feature type="non-terminal residue" evidence="2">
    <location>
        <position position="140"/>
    </location>
</feature>
<reference evidence="2 3" key="1">
    <citation type="submission" date="2020-01" db="EMBL/GenBank/DDBJ databases">
        <title>Rhizobium genotypes associated with high levels of biological nitrogen fixation by grain legumes in a temperate-maritime cropping system.</title>
        <authorList>
            <person name="Maluk M."/>
            <person name="Francesc Ferrando Molina F."/>
            <person name="Lopez Del Egido L."/>
            <person name="Lafos M."/>
            <person name="Langarica-Fuentes A."/>
            <person name="Gebre Yohannes G."/>
            <person name="Young M.W."/>
            <person name="Martin P."/>
            <person name="Gantlett R."/>
            <person name="Kenicer G."/>
            <person name="Hawes C."/>
            <person name="Begg G.S."/>
            <person name="Quilliam R.S."/>
            <person name="Squire G.R."/>
            <person name="Poole P.S."/>
            <person name="Young P.W."/>
            <person name="Iannetta P.M."/>
            <person name="James E.K."/>
        </authorList>
    </citation>
    <scope>NUCLEOTIDE SEQUENCE [LARGE SCALE GENOMIC DNA]</scope>
    <source>
        <strain evidence="2 3">JHI944</strain>
    </source>
</reference>
<dbReference type="AlphaFoldDB" id="A0A6P0DS81"/>
<comment type="caution">
    <text evidence="2">The sequence shown here is derived from an EMBL/GenBank/DDBJ whole genome shotgun (WGS) entry which is preliminary data.</text>
</comment>
<sequence length="140" mass="15677">AKVIVLHSHNPDAEELLISDISRYANSQNAVKVSDLSANKPFHVELEKLALSTYCPDGTSRWFYERAAGSYNVMLAREGTTPARLRQIKEAIPPGRRITKTDLAKYLQAWGRKPQIVSLGNQKNFDRFMSDDDTVTSAVP</sequence>
<proteinExistence type="predicted"/>
<dbReference type="InterPro" id="IPR018891">
    <property type="entry name" value="AIPR_C"/>
</dbReference>
<dbReference type="Pfam" id="PF10592">
    <property type="entry name" value="AIPR"/>
    <property type="match status" value="1"/>
</dbReference>
<feature type="domain" description="Abortive phage infection protein C-terminal" evidence="1">
    <location>
        <begin position="2"/>
        <end position="131"/>
    </location>
</feature>
<feature type="non-terminal residue" evidence="2">
    <location>
        <position position="1"/>
    </location>
</feature>